<dbReference type="Gene3D" id="1.25.10.10">
    <property type="entry name" value="Leucine-rich Repeat Variant"/>
    <property type="match status" value="1"/>
</dbReference>
<evidence type="ECO:0000313" key="3">
    <source>
        <dbReference type="Proteomes" id="UP001372338"/>
    </source>
</evidence>
<dbReference type="EMBL" id="JAYWIO010000006">
    <property type="protein sequence ID" value="KAK7256422.1"/>
    <property type="molecule type" value="Genomic_DNA"/>
</dbReference>
<proteinExistence type="predicted"/>
<feature type="compositionally biased region" description="Low complexity" evidence="1">
    <location>
        <begin position="18"/>
        <end position="28"/>
    </location>
</feature>
<gene>
    <name evidence="2" type="ORF">RIF29_29868</name>
</gene>
<dbReference type="GO" id="GO:0042138">
    <property type="term" value="P:meiotic DNA double-strand break formation"/>
    <property type="evidence" value="ECO:0007669"/>
    <property type="project" value="InterPro"/>
</dbReference>
<comment type="caution">
    <text evidence="2">The sequence shown here is derived from an EMBL/GenBank/DDBJ whole genome shotgun (WGS) entry which is preliminary data.</text>
</comment>
<feature type="region of interest" description="Disordered" evidence="1">
    <location>
        <begin position="1"/>
        <end position="50"/>
    </location>
</feature>
<sequence>MSNDSQVPDFDSDDDDVVFFFNPSQSSHPQPPSSSSPQSQSQSCSQGHRSSFNLQTHQGGSICLHCFSNLISNPLSPTLHVSYALSQLSRSLSHSSFLQNLLSFHPHFLVSPLVAALSCFDDQAIAEQVVDIVRILAGSAADDSVCCEFVDRVSNRIASGDLVWSSRQLHMIHCLGVLLNCEKDDLCAHIKDMCSLISILVTGLQLPSEEIRGEILFLLYKVSILQNESAEGDGSDVLLPFCPKLLYLLGDVLMKTQNDDVRSNCVALLTMLARRHLLREACEYDTNMFSSRGVNSQENDDGSKGSSLVNLFAEAIKGPLLSSDCQVQIGTLDFLYHYLSSEGTSGSQIQVMVEENIADYVFEILRLSEYKDPAVKMCLQVLDLLSIAEEAFKIRLAVGVSTLISALRYVAEVPFHPVQGETLKLIYECVSKCPGSVSTSQLEDLVLVLTRMLRKYSDGKMGMLPEAFIMACSILVALIRSPSCDGALDLSKSIEEAMKHATSACLYVSERNISQILQCLYLLKEAYAYSHEGNSTDSSKLELRSCILDICRMHLLPWLVTGINEMEMEEEIVLGLLETFHSILLLQSCNNATEFAETLISSHWFSFSYGCLGLFNGDRMKCRIYLLLSSLMDSLLGNDSGKSIRDAALHLPSDPEDLLFLLGQRSTNSLDLPPCQSSVLLIMYTSSLYDERLADEKLVLASLEQYILLNSSDFQYPNADNMAVTRLVNLYCLLRGLGQMSYHFHYSREAEDIILHLINNDEWDLLSARIHTVSLKWLFQQESIIKSLCCQMLNLCRSCNLEGADMILGNNDQTINVWTLAELVSSEDNYGARIFVCLLAQLFENESREHDIISVLNLMTTMVNVCPAASDQFSLNGIATAIRTWCYSSNTFSTTTFISILVLVFKILSSVHPETLSADQSWPTVTLKLMEYSFSPKNADTLSHEFLFVIGILSLILQLSINRALEEAAKQILFNTSIISVVNTIACTASSEGPALVDYDEETSTAQTLTFVLLLNYFAIKSLHAILPGSVDWQNFFVSSNPAEPLAFIGIRCHDLCRLLHFGSPEIKLAASYSLLELFNRISDQINSKHEELKCTVGYLKSIMSILEGLVFYSDPRVAANCALCLSMLLGWESVAKETKVIGKISWCRLIMEEMTVSLATPALASQSFVKSQRPAVHVAIALLKLDKIPQWMRSVFNNSCISGMLENLAASDLSSEILVLFQELLKSDFLSSEQIATINVMLQECRKLMYTNNAQGGVQNELVRKDLGTPYDLGDVCSYLIDLMSSETYLDKSSWGLHMSSKKLLEETELFFSTYIADGHSRR</sequence>
<organism evidence="2 3">
    <name type="scientific">Crotalaria pallida</name>
    <name type="common">Smooth rattlebox</name>
    <name type="synonym">Crotalaria striata</name>
    <dbReference type="NCBI Taxonomy" id="3830"/>
    <lineage>
        <taxon>Eukaryota</taxon>
        <taxon>Viridiplantae</taxon>
        <taxon>Streptophyta</taxon>
        <taxon>Embryophyta</taxon>
        <taxon>Tracheophyta</taxon>
        <taxon>Spermatophyta</taxon>
        <taxon>Magnoliopsida</taxon>
        <taxon>eudicotyledons</taxon>
        <taxon>Gunneridae</taxon>
        <taxon>Pentapetalae</taxon>
        <taxon>rosids</taxon>
        <taxon>fabids</taxon>
        <taxon>Fabales</taxon>
        <taxon>Fabaceae</taxon>
        <taxon>Papilionoideae</taxon>
        <taxon>50 kb inversion clade</taxon>
        <taxon>genistoids sensu lato</taxon>
        <taxon>core genistoids</taxon>
        <taxon>Crotalarieae</taxon>
        <taxon>Crotalaria</taxon>
    </lineage>
</organism>
<dbReference type="InterPro" id="IPR044968">
    <property type="entry name" value="PRD1"/>
</dbReference>
<keyword evidence="3" id="KW-1185">Reference proteome</keyword>
<name>A0AAN9EFK1_CROPI</name>
<evidence type="ECO:0000256" key="1">
    <source>
        <dbReference type="SAM" id="MobiDB-lite"/>
    </source>
</evidence>
<dbReference type="InterPro" id="IPR011989">
    <property type="entry name" value="ARM-like"/>
</dbReference>
<evidence type="ECO:0008006" key="4">
    <source>
        <dbReference type="Google" id="ProtNLM"/>
    </source>
</evidence>
<dbReference type="InterPro" id="IPR016024">
    <property type="entry name" value="ARM-type_fold"/>
</dbReference>
<protein>
    <recommendedName>
        <fullName evidence="4">Protein PRD1</fullName>
    </recommendedName>
</protein>
<dbReference type="SUPFAM" id="SSF48371">
    <property type="entry name" value="ARM repeat"/>
    <property type="match status" value="1"/>
</dbReference>
<accession>A0AAN9EFK1</accession>
<reference evidence="2 3" key="1">
    <citation type="submission" date="2024-01" db="EMBL/GenBank/DDBJ databases">
        <title>The genomes of 5 underutilized Papilionoideae crops provide insights into root nodulation and disease resistanc.</title>
        <authorList>
            <person name="Yuan L."/>
        </authorList>
    </citation>
    <scope>NUCLEOTIDE SEQUENCE [LARGE SCALE GENOMIC DNA]</scope>
    <source>
        <strain evidence="2">ZHUSHIDOU_FW_LH</strain>
        <tissue evidence="2">Leaf</tissue>
    </source>
</reference>
<dbReference type="PANTHER" id="PTHR36379">
    <property type="entry name" value="PROTEIN PRD1"/>
    <property type="match status" value="1"/>
</dbReference>
<evidence type="ECO:0000313" key="2">
    <source>
        <dbReference type="EMBL" id="KAK7256422.1"/>
    </source>
</evidence>
<dbReference type="Proteomes" id="UP001372338">
    <property type="component" value="Unassembled WGS sequence"/>
</dbReference>
<dbReference type="PANTHER" id="PTHR36379:SF1">
    <property type="entry name" value="PUTATIVE RECOMBINATION INITIATION DEFECT 1-RELATED"/>
    <property type="match status" value="1"/>
</dbReference>
<feature type="compositionally biased region" description="Low complexity" evidence="1">
    <location>
        <begin position="35"/>
        <end position="50"/>
    </location>
</feature>